<proteinExistence type="predicted"/>
<evidence type="ECO:0000313" key="1">
    <source>
        <dbReference type="EMBL" id="RMZ96660.1"/>
    </source>
</evidence>
<keyword evidence="2" id="KW-1185">Reference proteome</keyword>
<protein>
    <submittedName>
        <fullName evidence="1">Uncharacterized protein</fullName>
    </submittedName>
</protein>
<sequence>MKCLDFEAWLTSVHTSVKYFALISGISKVTIAIQTLFLKRLCISLAKQSAEHNHNDTKIGVLGINYNSPEILS</sequence>
<comment type="caution">
    <text evidence="1">The sequence shown here is derived from an EMBL/GenBank/DDBJ whole genome shotgun (WGS) entry which is preliminary data.</text>
</comment>
<reference evidence="1 2" key="1">
    <citation type="journal article" date="2018" name="Sci. Rep.">
        <title>Genomic signatures of local adaptation to the degree of environmental predictability in rotifers.</title>
        <authorList>
            <person name="Franch-Gras L."/>
            <person name="Hahn C."/>
            <person name="Garcia-Roger E.M."/>
            <person name="Carmona M.J."/>
            <person name="Serra M."/>
            <person name="Gomez A."/>
        </authorList>
    </citation>
    <scope>NUCLEOTIDE SEQUENCE [LARGE SCALE GENOMIC DNA]</scope>
    <source>
        <strain evidence="1">HYR1</strain>
    </source>
</reference>
<dbReference type="EMBL" id="REGN01011992">
    <property type="protein sequence ID" value="RMZ96660.1"/>
    <property type="molecule type" value="Genomic_DNA"/>
</dbReference>
<gene>
    <name evidence="1" type="ORF">BpHYR1_007360</name>
</gene>
<evidence type="ECO:0000313" key="2">
    <source>
        <dbReference type="Proteomes" id="UP000276133"/>
    </source>
</evidence>
<dbReference type="Proteomes" id="UP000276133">
    <property type="component" value="Unassembled WGS sequence"/>
</dbReference>
<name>A0A3M7PD25_BRAPC</name>
<dbReference type="AlphaFoldDB" id="A0A3M7PD25"/>
<accession>A0A3M7PD25</accession>
<organism evidence="1 2">
    <name type="scientific">Brachionus plicatilis</name>
    <name type="common">Marine rotifer</name>
    <name type="synonym">Brachionus muelleri</name>
    <dbReference type="NCBI Taxonomy" id="10195"/>
    <lineage>
        <taxon>Eukaryota</taxon>
        <taxon>Metazoa</taxon>
        <taxon>Spiralia</taxon>
        <taxon>Gnathifera</taxon>
        <taxon>Rotifera</taxon>
        <taxon>Eurotatoria</taxon>
        <taxon>Monogononta</taxon>
        <taxon>Pseudotrocha</taxon>
        <taxon>Ploima</taxon>
        <taxon>Brachionidae</taxon>
        <taxon>Brachionus</taxon>
    </lineage>
</organism>